<dbReference type="AlphaFoldDB" id="A0A0N4VEZ0"/>
<name>A0A0N4VEZ0_ENTVE</name>
<gene>
    <name evidence="1" type="ORF">EVEC_LOCUS8710</name>
</gene>
<reference evidence="3" key="1">
    <citation type="submission" date="2017-02" db="UniProtKB">
        <authorList>
            <consortium name="WormBaseParasite"/>
        </authorList>
    </citation>
    <scope>IDENTIFICATION</scope>
</reference>
<dbReference type="OrthoDB" id="10250458at2759"/>
<dbReference type="STRING" id="51028.A0A0N4VEZ0"/>
<dbReference type="EMBL" id="UXUI01009567">
    <property type="protein sequence ID" value="VDD93959.1"/>
    <property type="molecule type" value="Genomic_DNA"/>
</dbReference>
<dbReference type="SUPFAM" id="SSF48371">
    <property type="entry name" value="ARM repeat"/>
    <property type="match status" value="1"/>
</dbReference>
<accession>A0A0N4VEZ0</accession>
<dbReference type="Gene3D" id="1.25.10.10">
    <property type="entry name" value="Leucine-rich Repeat Variant"/>
    <property type="match status" value="1"/>
</dbReference>
<keyword evidence="2" id="KW-1185">Reference proteome</keyword>
<sequence>MAYPNGVPTAAWKELFVAAQSLGADSSGSSKPMSAEDRKFLEEAMSGLVKTSDPVRQMIQLINDLKQINNPSEENIEKIEVIIDQLENIVCQIDCAVDFCKLGGMVEIKRFLGSKCNPARIEAMRLLPTILQNNPQAQEFILKTDLLQILFSLATAETEPSEIKIKALSAISAAVRGHDQGYSDFRRLNGFKTIISVFDSAVVAKDWSVANKAAVTMVSIANDLGYNSALDHGLPTAIITMYSKLPSNSSSSYLRDYISQNMDLKKIDKDNGKLIIKGLERDLEDERAAEEPDEVVLSLYS</sequence>
<dbReference type="Proteomes" id="UP000274131">
    <property type="component" value="Unassembled WGS sequence"/>
</dbReference>
<dbReference type="InterPro" id="IPR016024">
    <property type="entry name" value="ARM-type_fold"/>
</dbReference>
<protein>
    <submittedName>
        <fullName evidence="3">Fes1 domain-containing protein</fullName>
    </submittedName>
</protein>
<organism evidence="3">
    <name type="scientific">Enterobius vermicularis</name>
    <name type="common">Human pinworm</name>
    <dbReference type="NCBI Taxonomy" id="51028"/>
    <lineage>
        <taxon>Eukaryota</taxon>
        <taxon>Metazoa</taxon>
        <taxon>Ecdysozoa</taxon>
        <taxon>Nematoda</taxon>
        <taxon>Chromadorea</taxon>
        <taxon>Rhabditida</taxon>
        <taxon>Spirurina</taxon>
        <taxon>Oxyuridomorpha</taxon>
        <taxon>Oxyuroidea</taxon>
        <taxon>Oxyuridae</taxon>
        <taxon>Enterobius</taxon>
    </lineage>
</organism>
<evidence type="ECO:0000313" key="2">
    <source>
        <dbReference type="Proteomes" id="UP000274131"/>
    </source>
</evidence>
<dbReference type="GO" id="GO:0000774">
    <property type="term" value="F:adenyl-nucleotide exchange factor activity"/>
    <property type="evidence" value="ECO:0007669"/>
    <property type="project" value="TreeGrafter"/>
</dbReference>
<dbReference type="InterPro" id="IPR050693">
    <property type="entry name" value="Hsp70_NEF-Inhibitors"/>
</dbReference>
<proteinExistence type="predicted"/>
<dbReference type="WBParaSite" id="EVEC_0000926901-mRNA-1">
    <property type="protein sequence ID" value="EVEC_0000926901-mRNA-1"/>
    <property type="gene ID" value="EVEC_0000926901"/>
</dbReference>
<dbReference type="InterPro" id="IPR011989">
    <property type="entry name" value="ARM-like"/>
</dbReference>
<evidence type="ECO:0000313" key="1">
    <source>
        <dbReference type="EMBL" id="VDD93959.1"/>
    </source>
</evidence>
<reference evidence="1 2" key="2">
    <citation type="submission" date="2018-10" db="EMBL/GenBank/DDBJ databases">
        <authorList>
            <consortium name="Pathogen Informatics"/>
        </authorList>
    </citation>
    <scope>NUCLEOTIDE SEQUENCE [LARGE SCALE GENOMIC DNA]</scope>
</reference>
<dbReference type="PANTHER" id="PTHR19316">
    <property type="entry name" value="PROTEIN FOLDING REGULATOR"/>
    <property type="match status" value="1"/>
</dbReference>
<dbReference type="GO" id="GO:0005783">
    <property type="term" value="C:endoplasmic reticulum"/>
    <property type="evidence" value="ECO:0007669"/>
    <property type="project" value="TreeGrafter"/>
</dbReference>
<dbReference type="PANTHER" id="PTHR19316:SF18">
    <property type="entry name" value="HSP70-BINDING PROTEIN 1"/>
    <property type="match status" value="1"/>
</dbReference>
<evidence type="ECO:0000313" key="3">
    <source>
        <dbReference type="WBParaSite" id="EVEC_0000926901-mRNA-1"/>
    </source>
</evidence>